<keyword evidence="1" id="KW-0285">Flavoprotein</keyword>
<dbReference type="InterPro" id="IPR029039">
    <property type="entry name" value="Flavoprotein-like_sf"/>
</dbReference>
<dbReference type="AlphaFoldDB" id="A0A941EM52"/>
<dbReference type="Proteomes" id="UP000675781">
    <property type="component" value="Unassembled WGS sequence"/>
</dbReference>
<proteinExistence type="predicted"/>
<organism evidence="5 6">
    <name type="scientific">Actinospica durhamensis</name>
    <dbReference type="NCBI Taxonomy" id="1508375"/>
    <lineage>
        <taxon>Bacteria</taxon>
        <taxon>Bacillati</taxon>
        <taxon>Actinomycetota</taxon>
        <taxon>Actinomycetes</taxon>
        <taxon>Catenulisporales</taxon>
        <taxon>Actinospicaceae</taxon>
        <taxon>Actinospica</taxon>
    </lineage>
</organism>
<dbReference type="Pfam" id="PF03358">
    <property type="entry name" value="FMN_red"/>
    <property type="match status" value="1"/>
</dbReference>
<comment type="caution">
    <text evidence="5">The sequence shown here is derived from an EMBL/GenBank/DDBJ whole genome shotgun (WGS) entry which is preliminary data.</text>
</comment>
<dbReference type="PANTHER" id="PTHR43408:SF1">
    <property type="entry name" value="FMN REDUCTASE (NADPH)"/>
    <property type="match status" value="1"/>
</dbReference>
<dbReference type="EMBL" id="JAGSOG010000041">
    <property type="protein sequence ID" value="MBR7833851.1"/>
    <property type="molecule type" value="Genomic_DNA"/>
</dbReference>
<name>A0A941EM52_9ACTN</name>
<keyword evidence="3" id="KW-0560">Oxidoreductase</keyword>
<protein>
    <submittedName>
        <fullName evidence="5">NAD(P)H-dependent oxidoreductase</fullName>
    </submittedName>
</protein>
<evidence type="ECO:0000313" key="6">
    <source>
        <dbReference type="Proteomes" id="UP000675781"/>
    </source>
</evidence>
<dbReference type="RefSeq" id="WP_212528371.1">
    <property type="nucleotide sequence ID" value="NZ_JAGSOG010000041.1"/>
</dbReference>
<accession>A0A941EM52</accession>
<reference evidence="5" key="1">
    <citation type="submission" date="2021-04" db="EMBL/GenBank/DDBJ databases">
        <title>Genome based classification of Actinospica acidithermotolerans sp. nov., an actinobacterium isolated from an Indonesian hot spring.</title>
        <authorList>
            <person name="Kusuma A.B."/>
            <person name="Putra K.E."/>
            <person name="Nafisah S."/>
            <person name="Loh J."/>
            <person name="Nouioui I."/>
            <person name="Goodfellow M."/>
        </authorList>
    </citation>
    <scope>NUCLEOTIDE SEQUENCE</scope>
    <source>
        <strain evidence="5">CSCA 57</strain>
    </source>
</reference>
<feature type="domain" description="NADPH-dependent FMN reductase-like" evidence="4">
    <location>
        <begin position="26"/>
        <end position="159"/>
    </location>
</feature>
<dbReference type="InterPro" id="IPR051814">
    <property type="entry name" value="NAD(P)H-dep_FMN_reductase"/>
</dbReference>
<dbReference type="PANTHER" id="PTHR43408">
    <property type="entry name" value="FMN REDUCTASE (NADPH)"/>
    <property type="match status" value="1"/>
</dbReference>
<keyword evidence="2" id="KW-0288">FMN</keyword>
<dbReference type="Gene3D" id="3.40.50.360">
    <property type="match status" value="1"/>
</dbReference>
<sequence>MSENPVTQQHFPALDPASVLAGARAGIVVGNPKPASRTFQAAARVVAELTGRSPEPAVDLAGFGAGLLDWSDAEVNQAVETIRGLDLVVFASPTYKASYTGLLKLFLDRFPSRGLDGVVAVPLMLGAGPGHALAPEVFLRPVLAELGASIPTGALYVLDGAYEEAAAYEPWLASARPRIAAALTAPAAAAGGAA</sequence>
<evidence type="ECO:0000256" key="1">
    <source>
        <dbReference type="ARBA" id="ARBA00022630"/>
    </source>
</evidence>
<evidence type="ECO:0000256" key="2">
    <source>
        <dbReference type="ARBA" id="ARBA00022643"/>
    </source>
</evidence>
<dbReference type="SUPFAM" id="SSF52218">
    <property type="entry name" value="Flavoproteins"/>
    <property type="match status" value="1"/>
</dbReference>
<dbReference type="GO" id="GO:0016491">
    <property type="term" value="F:oxidoreductase activity"/>
    <property type="evidence" value="ECO:0007669"/>
    <property type="project" value="UniProtKB-KW"/>
</dbReference>
<gene>
    <name evidence="5" type="ORF">KDL01_11275</name>
</gene>
<evidence type="ECO:0000259" key="4">
    <source>
        <dbReference type="Pfam" id="PF03358"/>
    </source>
</evidence>
<dbReference type="InterPro" id="IPR005025">
    <property type="entry name" value="FMN_Rdtase-like_dom"/>
</dbReference>
<keyword evidence="6" id="KW-1185">Reference proteome</keyword>
<evidence type="ECO:0000313" key="5">
    <source>
        <dbReference type="EMBL" id="MBR7833851.1"/>
    </source>
</evidence>
<evidence type="ECO:0000256" key="3">
    <source>
        <dbReference type="ARBA" id="ARBA00023002"/>
    </source>
</evidence>